<organism evidence="2 3">
    <name type="scientific">Cocos nucifera</name>
    <name type="common">Coconut palm</name>
    <dbReference type="NCBI Taxonomy" id="13894"/>
    <lineage>
        <taxon>Eukaryota</taxon>
        <taxon>Viridiplantae</taxon>
        <taxon>Streptophyta</taxon>
        <taxon>Embryophyta</taxon>
        <taxon>Tracheophyta</taxon>
        <taxon>Spermatophyta</taxon>
        <taxon>Magnoliopsida</taxon>
        <taxon>Liliopsida</taxon>
        <taxon>Arecaceae</taxon>
        <taxon>Arecoideae</taxon>
        <taxon>Cocoseae</taxon>
        <taxon>Attaleinae</taxon>
        <taxon>Cocos</taxon>
    </lineage>
</organism>
<dbReference type="EMBL" id="CM017885">
    <property type="protein sequence ID" value="KAG1368361.1"/>
    <property type="molecule type" value="Genomic_DNA"/>
</dbReference>
<gene>
    <name evidence="2" type="ORF">COCNU_14G008290</name>
</gene>
<feature type="region of interest" description="Disordered" evidence="1">
    <location>
        <begin position="1"/>
        <end position="23"/>
    </location>
</feature>
<dbReference type="Proteomes" id="UP000797356">
    <property type="component" value="Chromosome 14"/>
</dbReference>
<feature type="compositionally biased region" description="Basic and acidic residues" evidence="1">
    <location>
        <begin position="1"/>
        <end position="21"/>
    </location>
</feature>
<evidence type="ECO:0000256" key="1">
    <source>
        <dbReference type="SAM" id="MobiDB-lite"/>
    </source>
</evidence>
<reference evidence="2" key="2">
    <citation type="submission" date="2019-07" db="EMBL/GenBank/DDBJ databases">
        <authorList>
            <person name="Yang Y."/>
            <person name="Bocs S."/>
            <person name="Baudouin L."/>
        </authorList>
    </citation>
    <scope>NUCLEOTIDE SEQUENCE</scope>
    <source>
        <tissue evidence="2">Spear leaf of Hainan Tall coconut</tissue>
    </source>
</reference>
<evidence type="ECO:0000313" key="3">
    <source>
        <dbReference type="Proteomes" id="UP000797356"/>
    </source>
</evidence>
<comment type="caution">
    <text evidence="2">The sequence shown here is derived from an EMBL/GenBank/DDBJ whole genome shotgun (WGS) entry which is preliminary data.</text>
</comment>
<proteinExistence type="predicted"/>
<sequence>MDEDVVRKEIGDDGRVSRSDLTESNGDLVGVTCIGKGGDKGIEEHDGTVIAEGRELAEGVGSVVEHCGLAVEGDEAHVKSLTGNVGGVALLFLKDVLNSNWAAAGGRQSMRHPKLKIADIVICQKDFATINGTNIYAV</sequence>
<evidence type="ECO:0000313" key="2">
    <source>
        <dbReference type="EMBL" id="KAG1368361.1"/>
    </source>
</evidence>
<name>A0A8K0IVK0_COCNU</name>
<reference evidence="2" key="1">
    <citation type="journal article" date="2017" name="Gigascience">
        <title>The genome draft of coconut (Cocos nucifera).</title>
        <authorList>
            <person name="Xiao Y."/>
            <person name="Xu P."/>
            <person name="Fan H."/>
            <person name="Baudouin L."/>
            <person name="Xia W."/>
            <person name="Bocs S."/>
            <person name="Xu J."/>
            <person name="Li Q."/>
            <person name="Guo A."/>
            <person name="Zhou L."/>
            <person name="Li J."/>
            <person name="Wu Y."/>
            <person name="Ma Z."/>
            <person name="Armero A."/>
            <person name="Issali A.E."/>
            <person name="Liu N."/>
            <person name="Peng M."/>
            <person name="Yang Y."/>
        </authorList>
    </citation>
    <scope>NUCLEOTIDE SEQUENCE</scope>
    <source>
        <tissue evidence="2">Spear leaf of Hainan Tall coconut</tissue>
    </source>
</reference>
<keyword evidence="3" id="KW-1185">Reference proteome</keyword>
<accession>A0A8K0IVK0</accession>
<protein>
    <submittedName>
        <fullName evidence="2">Uncharacterized protein</fullName>
    </submittedName>
</protein>
<dbReference type="AlphaFoldDB" id="A0A8K0IVK0"/>